<keyword evidence="7 13" id="KW-1005">Bacterial flagellum biogenesis</keyword>
<dbReference type="InterPro" id="IPR006135">
    <property type="entry name" value="T3SS_substrate_exporter"/>
</dbReference>
<proteinExistence type="inferred from homology"/>
<organism evidence="15 16">
    <name type="scientific">Alloalcanivorax venustensis ISO4</name>
    <dbReference type="NCBI Taxonomy" id="1177184"/>
    <lineage>
        <taxon>Bacteria</taxon>
        <taxon>Pseudomonadati</taxon>
        <taxon>Pseudomonadota</taxon>
        <taxon>Gammaproteobacteria</taxon>
        <taxon>Oceanospirillales</taxon>
        <taxon>Alcanivoracaceae</taxon>
        <taxon>Alloalcanivorax</taxon>
    </lineage>
</organism>
<keyword evidence="11 13" id="KW-1006">Bacterial flagellum protein export</keyword>
<dbReference type="RefSeq" id="WP_194856829.1">
    <property type="nucleotide sequence ID" value="NZ_ARXR01000048.1"/>
</dbReference>
<comment type="similarity">
    <text evidence="2 13">Belongs to the type III secretion exporter family.</text>
</comment>
<feature type="compositionally biased region" description="Basic and acidic residues" evidence="14">
    <location>
        <begin position="11"/>
        <end position="27"/>
    </location>
</feature>
<dbReference type="NCBIfam" id="TIGR00328">
    <property type="entry name" value="flhB"/>
    <property type="match status" value="1"/>
</dbReference>
<evidence type="ECO:0000256" key="13">
    <source>
        <dbReference type="RuleBase" id="RU364091"/>
    </source>
</evidence>
<evidence type="ECO:0000256" key="4">
    <source>
        <dbReference type="ARBA" id="ARBA00022448"/>
    </source>
</evidence>
<feature type="compositionally biased region" description="Acidic residues" evidence="14">
    <location>
        <begin position="1"/>
        <end position="10"/>
    </location>
</feature>
<dbReference type="PANTHER" id="PTHR30531">
    <property type="entry name" value="FLAGELLAR BIOSYNTHETIC PROTEIN FLHB"/>
    <property type="match status" value="1"/>
</dbReference>
<dbReference type="Proteomes" id="UP000644441">
    <property type="component" value="Unassembled WGS sequence"/>
</dbReference>
<evidence type="ECO:0000256" key="1">
    <source>
        <dbReference type="ARBA" id="ARBA00004651"/>
    </source>
</evidence>
<feature type="transmembrane region" description="Helical" evidence="13">
    <location>
        <begin position="91"/>
        <end position="117"/>
    </location>
</feature>
<keyword evidence="15" id="KW-0966">Cell projection</keyword>
<comment type="subcellular location">
    <subcellularLocation>
        <location evidence="1">Cell membrane</location>
        <topology evidence="1">Multi-pass membrane protein</topology>
    </subcellularLocation>
</comment>
<dbReference type="EMBL" id="ARXR01000048">
    <property type="protein sequence ID" value="MBF5054490.1"/>
    <property type="molecule type" value="Genomic_DNA"/>
</dbReference>
<keyword evidence="9 13" id="KW-1133">Transmembrane helix</keyword>
<comment type="caution">
    <text evidence="15">The sequence shown here is derived from an EMBL/GenBank/DDBJ whole genome shotgun (WGS) entry which is preliminary data.</text>
</comment>
<evidence type="ECO:0000256" key="5">
    <source>
        <dbReference type="ARBA" id="ARBA00022475"/>
    </source>
</evidence>
<keyword evidence="15" id="KW-0969">Cilium</keyword>
<keyword evidence="16" id="KW-1185">Reference proteome</keyword>
<keyword evidence="6 13" id="KW-0812">Transmembrane</keyword>
<evidence type="ECO:0000256" key="10">
    <source>
        <dbReference type="ARBA" id="ARBA00023136"/>
    </source>
</evidence>
<evidence type="ECO:0000256" key="14">
    <source>
        <dbReference type="SAM" id="MobiDB-lite"/>
    </source>
</evidence>
<keyword evidence="15" id="KW-0282">Flagellum</keyword>
<evidence type="ECO:0000313" key="15">
    <source>
        <dbReference type="EMBL" id="MBF5054490.1"/>
    </source>
</evidence>
<feature type="region of interest" description="Disordered" evidence="14">
    <location>
        <begin position="357"/>
        <end position="378"/>
    </location>
</feature>
<comment type="caution">
    <text evidence="13">Lacks conserved residue(s) required for the propagation of feature annotation.</text>
</comment>
<feature type="region of interest" description="Disordered" evidence="14">
    <location>
        <begin position="1"/>
        <end position="27"/>
    </location>
</feature>
<feature type="transmembrane region" description="Helical" evidence="13">
    <location>
        <begin position="37"/>
        <end position="55"/>
    </location>
</feature>
<comment type="function">
    <text evidence="12 13">Required for formation of the rod structure in the basal body of the flagellar apparatus. Together with FliI and FliH, may constitute the export apparatus of flagellin.</text>
</comment>
<evidence type="ECO:0000256" key="7">
    <source>
        <dbReference type="ARBA" id="ARBA00022795"/>
    </source>
</evidence>
<evidence type="ECO:0000256" key="11">
    <source>
        <dbReference type="ARBA" id="ARBA00023225"/>
    </source>
</evidence>
<keyword evidence="5 13" id="KW-1003">Cell membrane</keyword>
<keyword evidence="4 13" id="KW-0813">Transport</keyword>
<dbReference type="SUPFAM" id="SSF160544">
    <property type="entry name" value="EscU C-terminal domain-like"/>
    <property type="match status" value="1"/>
</dbReference>
<feature type="transmembrane region" description="Helical" evidence="13">
    <location>
        <begin position="187"/>
        <end position="215"/>
    </location>
</feature>
<evidence type="ECO:0000256" key="3">
    <source>
        <dbReference type="ARBA" id="ARBA00021622"/>
    </source>
</evidence>
<evidence type="ECO:0000256" key="2">
    <source>
        <dbReference type="ARBA" id="ARBA00010690"/>
    </source>
</evidence>
<dbReference type="Gene3D" id="3.40.1690.10">
    <property type="entry name" value="secretion proteins EscU"/>
    <property type="match status" value="1"/>
</dbReference>
<evidence type="ECO:0000256" key="12">
    <source>
        <dbReference type="ARBA" id="ARBA00025078"/>
    </source>
</evidence>
<reference evidence="15 16" key="1">
    <citation type="submission" date="2012-09" db="EMBL/GenBank/DDBJ databases">
        <title>Genome Sequence of alkane-degrading Bacterium Alcanivorax venustensis ISO4.</title>
        <authorList>
            <person name="Lai Q."/>
            <person name="Shao Z."/>
        </authorList>
    </citation>
    <scope>NUCLEOTIDE SEQUENCE [LARGE SCALE GENOMIC DNA]</scope>
    <source>
        <strain evidence="15 16">ISO4</strain>
    </source>
</reference>
<sequence length="378" mass="41604">MAEETEDQEKTEEATPRRLEKAREDGQVARSRELTTVMLLFGGVGGLWSMGPTLFDQVGMVMEQSFLFDRRQGFDSTVMLTHAVDLGARTLFALIPLFLMLAVIALISPNLLGGFLISAKSLKPQPSKLNPIKGLKRQFSSQALAELAKAIAKSILVGSVAVAFLSAKRGEFMALMDQPTQQALANALRLAAMACGLMVLSLVVVILIDVPYQLWSHAKKLRMSKEEIKREHKETEGDPQLKAKIRSQQQAMARNRMMSQVPDADVIVTNPTHYAVALRYDESNMSAPRVIAKGADEVAARIRELGGEHRVPLLEAPPLARALYRHVDIDREIPGPLYTAVAEVLVWAFRLKRGREEGGDQPLTPADLPIPAELEVAP</sequence>
<dbReference type="PRINTS" id="PR00950">
    <property type="entry name" value="TYPE3IMSPROT"/>
</dbReference>
<evidence type="ECO:0000313" key="16">
    <source>
        <dbReference type="Proteomes" id="UP000644441"/>
    </source>
</evidence>
<keyword evidence="8 13" id="KW-0653">Protein transport</keyword>
<dbReference type="InterPro" id="IPR029025">
    <property type="entry name" value="T3SS_substrate_exporter_C"/>
</dbReference>
<keyword evidence="10 13" id="KW-0472">Membrane</keyword>
<evidence type="ECO:0000256" key="6">
    <source>
        <dbReference type="ARBA" id="ARBA00022692"/>
    </source>
</evidence>
<name>A0ABS0AMG3_9GAMM</name>
<evidence type="ECO:0000256" key="9">
    <source>
        <dbReference type="ARBA" id="ARBA00022989"/>
    </source>
</evidence>
<dbReference type="PANTHER" id="PTHR30531:SF12">
    <property type="entry name" value="FLAGELLAR BIOSYNTHETIC PROTEIN FLHB"/>
    <property type="match status" value="1"/>
</dbReference>
<dbReference type="Pfam" id="PF01312">
    <property type="entry name" value="Bac_export_2"/>
    <property type="match status" value="1"/>
</dbReference>
<protein>
    <recommendedName>
        <fullName evidence="3 13">Flagellar biosynthetic protein FlhB</fullName>
    </recommendedName>
</protein>
<gene>
    <name evidence="13" type="primary">flhB</name>
    <name evidence="15" type="ORF">ISO4_03092</name>
</gene>
<accession>A0ABS0AMG3</accession>
<dbReference type="InterPro" id="IPR006136">
    <property type="entry name" value="FlhB"/>
</dbReference>
<evidence type="ECO:0000256" key="8">
    <source>
        <dbReference type="ARBA" id="ARBA00022927"/>
    </source>
</evidence>